<gene>
    <name evidence="1" type="ORF">RPERSI_LOCUS28230</name>
</gene>
<sequence length="114" mass="13168">SDNQIPKIATLKSYSQIDLHKAQFWGHLAPQGDIWRVKGKDAIFVNLKWLIFLCLNWSIDPRFIISLNDLLSARKRSFANKSDLFPSHLLSIPNEVQENSNLYIFQLIAEAPFQ</sequence>
<feature type="non-terminal residue" evidence="1">
    <location>
        <position position="114"/>
    </location>
</feature>
<evidence type="ECO:0000313" key="2">
    <source>
        <dbReference type="Proteomes" id="UP000789920"/>
    </source>
</evidence>
<organism evidence="1 2">
    <name type="scientific">Racocetra persica</name>
    <dbReference type="NCBI Taxonomy" id="160502"/>
    <lineage>
        <taxon>Eukaryota</taxon>
        <taxon>Fungi</taxon>
        <taxon>Fungi incertae sedis</taxon>
        <taxon>Mucoromycota</taxon>
        <taxon>Glomeromycotina</taxon>
        <taxon>Glomeromycetes</taxon>
        <taxon>Diversisporales</taxon>
        <taxon>Gigasporaceae</taxon>
        <taxon>Racocetra</taxon>
    </lineage>
</organism>
<protein>
    <submittedName>
        <fullName evidence="1">7147_t:CDS:1</fullName>
    </submittedName>
</protein>
<name>A0ACA9SA67_9GLOM</name>
<comment type="caution">
    <text evidence="1">The sequence shown here is derived from an EMBL/GenBank/DDBJ whole genome shotgun (WGS) entry which is preliminary data.</text>
</comment>
<evidence type="ECO:0000313" key="1">
    <source>
        <dbReference type="EMBL" id="CAG8831696.1"/>
    </source>
</evidence>
<reference evidence="1" key="1">
    <citation type="submission" date="2021-06" db="EMBL/GenBank/DDBJ databases">
        <authorList>
            <person name="Kallberg Y."/>
            <person name="Tangrot J."/>
            <person name="Rosling A."/>
        </authorList>
    </citation>
    <scope>NUCLEOTIDE SEQUENCE</scope>
    <source>
        <strain evidence="1">MA461A</strain>
    </source>
</reference>
<feature type="non-terminal residue" evidence="1">
    <location>
        <position position="1"/>
    </location>
</feature>
<accession>A0ACA9SA67</accession>
<dbReference type="EMBL" id="CAJVQC010102028">
    <property type="protein sequence ID" value="CAG8831696.1"/>
    <property type="molecule type" value="Genomic_DNA"/>
</dbReference>
<proteinExistence type="predicted"/>
<keyword evidence="2" id="KW-1185">Reference proteome</keyword>
<dbReference type="Proteomes" id="UP000789920">
    <property type="component" value="Unassembled WGS sequence"/>
</dbReference>